<proteinExistence type="inferred from homology"/>
<keyword evidence="2" id="KW-0472">Membrane</keyword>
<reference evidence="3" key="1">
    <citation type="submission" date="2016-09" db="EMBL/GenBank/DDBJ databases">
        <title>Draft genome of thermotolerant cyanobacterium Desertifilum sp. strain IPPAS B-1220.</title>
        <authorList>
            <person name="Sinetova M.A."/>
            <person name="Bolakhan K."/>
            <person name="Zayadan B.K."/>
            <person name="Mironov K.S."/>
            <person name="Ustinova V."/>
            <person name="Kupriyanova E.V."/>
            <person name="Sidorov R.A."/>
            <person name="Skrypnik A.N."/>
            <person name="Gogoleva N.E."/>
            <person name="Gogolev Y.V."/>
            <person name="Los D.A."/>
        </authorList>
    </citation>
    <scope>NUCLEOTIDE SEQUENCE [LARGE SCALE GENOMIC DNA]</scope>
    <source>
        <strain evidence="3">IPPAS B-1220</strain>
    </source>
</reference>
<dbReference type="InterPro" id="IPR007572">
    <property type="entry name" value="Uncharacterised_Ycf20"/>
</dbReference>
<dbReference type="PANTHER" id="PTHR33787">
    <property type="match status" value="1"/>
</dbReference>
<comment type="caution">
    <text evidence="3">The sequence shown here is derived from an EMBL/GenBank/DDBJ whole genome shotgun (WGS) entry which is preliminary data.</text>
</comment>
<evidence type="ECO:0000256" key="1">
    <source>
        <dbReference type="ARBA" id="ARBA00009846"/>
    </source>
</evidence>
<dbReference type="AlphaFoldDB" id="A0A1E5QI07"/>
<keyword evidence="2" id="KW-1133">Transmembrane helix</keyword>
<organism evidence="3">
    <name type="scientific">Desertifilum tharense IPPAS B-1220</name>
    <dbReference type="NCBI Taxonomy" id="1781255"/>
    <lineage>
        <taxon>Bacteria</taxon>
        <taxon>Bacillati</taxon>
        <taxon>Cyanobacteriota</taxon>
        <taxon>Cyanophyceae</taxon>
        <taxon>Desertifilales</taxon>
        <taxon>Desertifilaceae</taxon>
        <taxon>Desertifilum</taxon>
    </lineage>
</organism>
<gene>
    <name evidence="3" type="ORF">BH720_15165</name>
</gene>
<evidence type="ECO:0000256" key="2">
    <source>
        <dbReference type="SAM" id="Phobius"/>
    </source>
</evidence>
<dbReference type="EMBL" id="MJGC01000067">
    <property type="protein sequence ID" value="OEJ74315.1"/>
    <property type="molecule type" value="Genomic_DNA"/>
</dbReference>
<comment type="similarity">
    <text evidence="1">Belongs to the ycf20 family.</text>
</comment>
<sequence length="102" mass="11430">MVELAGEQLRRGLRNPWRRLSFLTISLLFGTFLGTVVSTVAGQRGTLDVVIATILIIFTESVSMIVYGRSRQVGRALWAETMNWLKIGFTYSLFVEAFKLGS</sequence>
<dbReference type="Pfam" id="PF04483">
    <property type="entry name" value="DUF565"/>
    <property type="match status" value="1"/>
</dbReference>
<dbReference type="OrthoDB" id="424985at2"/>
<name>A0A1E5QI07_9CYAN</name>
<evidence type="ECO:0000313" key="3">
    <source>
        <dbReference type="EMBL" id="OEJ74315.1"/>
    </source>
</evidence>
<feature type="transmembrane region" description="Helical" evidence="2">
    <location>
        <begin position="47"/>
        <end position="67"/>
    </location>
</feature>
<dbReference type="PANTHER" id="PTHR33787:SF5">
    <property type="entry name" value="YCF20-LIKE PROTEIN"/>
    <property type="match status" value="1"/>
</dbReference>
<keyword evidence="2" id="KW-0812">Transmembrane</keyword>
<evidence type="ECO:0008006" key="4">
    <source>
        <dbReference type="Google" id="ProtNLM"/>
    </source>
</evidence>
<dbReference type="STRING" id="1781255.BH720_15165"/>
<accession>A0A1E5QI07</accession>
<feature type="transmembrane region" description="Helical" evidence="2">
    <location>
        <begin position="20"/>
        <end position="41"/>
    </location>
</feature>
<protein>
    <recommendedName>
        <fullName evidence="4">DUF565 domain-containing protein</fullName>
    </recommendedName>
</protein>